<evidence type="ECO:0000313" key="1">
    <source>
        <dbReference type="EMBL" id="GMH57433.1"/>
    </source>
</evidence>
<dbReference type="OrthoDB" id="5954824at2759"/>
<dbReference type="PANTHER" id="PTHR21207">
    <property type="entry name" value="PARKIN COREGULATED GENE PROTEIN PARK2 COREGULATED"/>
    <property type="match status" value="1"/>
</dbReference>
<gene>
    <name evidence="1" type="ORF">TrST_g9631</name>
</gene>
<protein>
    <submittedName>
        <fullName evidence="1">Uncharacterized protein</fullName>
    </submittedName>
</protein>
<dbReference type="InterPro" id="IPR016024">
    <property type="entry name" value="ARM-type_fold"/>
</dbReference>
<name>A0A9W7E0F0_9STRA</name>
<accession>A0A9W7E0F0</accession>
<organism evidence="1 2">
    <name type="scientific">Triparma strigata</name>
    <dbReference type="NCBI Taxonomy" id="1606541"/>
    <lineage>
        <taxon>Eukaryota</taxon>
        <taxon>Sar</taxon>
        <taxon>Stramenopiles</taxon>
        <taxon>Ochrophyta</taxon>
        <taxon>Bolidophyceae</taxon>
        <taxon>Parmales</taxon>
        <taxon>Triparmaceae</taxon>
        <taxon>Triparma</taxon>
    </lineage>
</organism>
<dbReference type="AlphaFoldDB" id="A0A9W7E0F0"/>
<dbReference type="Pfam" id="PF10274">
    <property type="entry name" value="ParcG"/>
    <property type="match status" value="1"/>
</dbReference>
<dbReference type="InterPro" id="IPR019399">
    <property type="entry name" value="Parkin_co-regulated_protein"/>
</dbReference>
<dbReference type="GO" id="GO:0030544">
    <property type="term" value="F:Hsp70 protein binding"/>
    <property type="evidence" value="ECO:0007669"/>
    <property type="project" value="TreeGrafter"/>
</dbReference>
<sequence length="467" mass="52408">MATIDPSTPGANNAQTRPMTAAARTMMADSQAIASSLVVEDIVKKKYRNQEPRPAYLKPPLAESPFGQFPASYHMRDTWSGNKTCRGRDRSTATIKKASKDPVSYLNRSLPKRIQRSVSKEVLSKSLSMTQLLKSQSEASLMSPIKTSKMKAGEEDNGGFAKKFAEEKEEELPVHLRSNFNINGSSVIHKPPPRPLTASERRAAKKIKDHRAERIAELDSVSGYMKKAGKFFIPAKKLMVGDVPSNRPLSAPPIRARRSAKLRVPKVPKAGAYKKRAIDSTQFRKYYDRGDLPVKIDHCAGGNKVLWSSDVRKLDYHVYLPIFVDGLREVDDPYRFLAIQGVIDMIQAAPEKLLPVIPQLILPISKALSTRDTDIICSVLKILQQMLLQNPSIGPAFVPYFRSILPVFNLYFSNANNLGDHFDFNQRRRLDIADLIQETLTMFEMYGGEDAFVNIKYMCPTYQSSIL</sequence>
<comment type="caution">
    <text evidence="1">The sequence shown here is derived from an EMBL/GenBank/DDBJ whole genome shotgun (WGS) entry which is preliminary data.</text>
</comment>
<dbReference type="SUPFAM" id="SSF48371">
    <property type="entry name" value="ARM repeat"/>
    <property type="match status" value="1"/>
</dbReference>
<evidence type="ECO:0000313" key="2">
    <source>
        <dbReference type="Proteomes" id="UP001165085"/>
    </source>
</evidence>
<reference evidence="2" key="1">
    <citation type="journal article" date="2023" name="Commun. Biol.">
        <title>Genome analysis of Parmales, the sister group of diatoms, reveals the evolutionary specialization of diatoms from phago-mixotrophs to photoautotrophs.</title>
        <authorList>
            <person name="Ban H."/>
            <person name="Sato S."/>
            <person name="Yoshikawa S."/>
            <person name="Yamada K."/>
            <person name="Nakamura Y."/>
            <person name="Ichinomiya M."/>
            <person name="Sato N."/>
            <person name="Blanc-Mathieu R."/>
            <person name="Endo H."/>
            <person name="Kuwata A."/>
            <person name="Ogata H."/>
        </authorList>
    </citation>
    <scope>NUCLEOTIDE SEQUENCE [LARGE SCALE GENOMIC DNA]</scope>
    <source>
        <strain evidence="2">NIES 3701</strain>
    </source>
</reference>
<dbReference type="EMBL" id="BRXY01000046">
    <property type="protein sequence ID" value="GMH57433.1"/>
    <property type="molecule type" value="Genomic_DNA"/>
</dbReference>
<keyword evidence="2" id="KW-1185">Reference proteome</keyword>
<dbReference type="PANTHER" id="PTHR21207:SF2">
    <property type="entry name" value="PARKIN COREGULATED GENE PROTEIN"/>
    <property type="match status" value="1"/>
</dbReference>
<proteinExistence type="predicted"/>
<dbReference type="Proteomes" id="UP001165085">
    <property type="component" value="Unassembled WGS sequence"/>
</dbReference>
<dbReference type="GO" id="GO:0051879">
    <property type="term" value="F:Hsp90 protein binding"/>
    <property type="evidence" value="ECO:0007669"/>
    <property type="project" value="TreeGrafter"/>
</dbReference>